<feature type="signal peptide" evidence="1">
    <location>
        <begin position="1"/>
        <end position="21"/>
    </location>
</feature>
<dbReference type="AlphaFoldDB" id="A0A6N3HUB7"/>
<reference evidence="2" key="1">
    <citation type="submission" date="2019-11" db="EMBL/GenBank/DDBJ databases">
        <authorList>
            <person name="Feng L."/>
        </authorList>
    </citation>
    <scope>NUCLEOTIDE SEQUENCE</scope>
    <source>
        <strain evidence="2">EMassiliensisLFYP7</strain>
    </source>
</reference>
<protein>
    <submittedName>
        <fullName evidence="2">Uncharacterized protein</fullName>
    </submittedName>
</protein>
<sequence>MKKTMCFLAASTVLISGLCQAAGVMNETVLKEKAAFSLGVTKDKVTIEESDRTPEENNYYFNARYQGKLFQCYVAHIQNKMMSDAVCRPTDGSDLPR</sequence>
<name>A0A6N3HUB7_9ENTR</name>
<feature type="chain" id="PRO_5027104193" evidence="1">
    <location>
        <begin position="22"/>
        <end position="97"/>
    </location>
</feature>
<accession>A0A6N3HUB7</accession>
<evidence type="ECO:0000313" key="2">
    <source>
        <dbReference type="EMBL" id="VYU80352.1"/>
    </source>
</evidence>
<proteinExistence type="predicted"/>
<evidence type="ECO:0000256" key="1">
    <source>
        <dbReference type="SAM" id="SignalP"/>
    </source>
</evidence>
<dbReference type="RefSeq" id="WP_156567611.1">
    <property type="nucleotide sequence ID" value="NZ_CABKSF010000001.1"/>
</dbReference>
<organism evidence="2">
    <name type="scientific">Phytobacter massiliensis</name>
    <dbReference type="NCBI Taxonomy" id="1485952"/>
    <lineage>
        <taxon>Bacteria</taxon>
        <taxon>Pseudomonadati</taxon>
        <taxon>Pseudomonadota</taxon>
        <taxon>Gammaproteobacteria</taxon>
        <taxon>Enterobacterales</taxon>
        <taxon>Enterobacteriaceae</taxon>
        <taxon>Phytobacter</taxon>
    </lineage>
</organism>
<keyword evidence="1" id="KW-0732">Signal</keyword>
<gene>
    <name evidence="2" type="ORF">EMLFYP7_04422</name>
</gene>
<dbReference type="EMBL" id="CACRTZ010000037">
    <property type="protein sequence ID" value="VYU80352.1"/>
    <property type="molecule type" value="Genomic_DNA"/>
</dbReference>